<evidence type="ECO:0000256" key="1">
    <source>
        <dbReference type="SAM" id="MobiDB-lite"/>
    </source>
</evidence>
<dbReference type="Proteomes" id="UP000233551">
    <property type="component" value="Unassembled WGS sequence"/>
</dbReference>
<reference evidence="2 3" key="1">
    <citation type="submission" date="2017-11" db="EMBL/GenBank/DDBJ databases">
        <title>De-novo sequencing of pomegranate (Punica granatum L.) genome.</title>
        <authorList>
            <person name="Akparov Z."/>
            <person name="Amiraslanov A."/>
            <person name="Hajiyeva S."/>
            <person name="Abbasov M."/>
            <person name="Kaur K."/>
            <person name="Hamwieh A."/>
            <person name="Solovyev V."/>
            <person name="Salamov A."/>
            <person name="Braich B."/>
            <person name="Kosarev P."/>
            <person name="Mahmoud A."/>
            <person name="Hajiyev E."/>
            <person name="Babayeva S."/>
            <person name="Izzatullayeva V."/>
            <person name="Mammadov A."/>
            <person name="Mammadov A."/>
            <person name="Sharifova S."/>
            <person name="Ojaghi J."/>
            <person name="Eynullazada K."/>
            <person name="Bayramov B."/>
            <person name="Abdulazimova A."/>
            <person name="Shahmuradov I."/>
        </authorList>
    </citation>
    <scope>NUCLEOTIDE SEQUENCE [LARGE SCALE GENOMIC DNA]</scope>
    <source>
        <strain evidence="3">cv. AG2017</strain>
        <tissue evidence="2">Leaf</tissue>
    </source>
</reference>
<keyword evidence="3" id="KW-1185">Reference proteome</keyword>
<dbReference type="AlphaFoldDB" id="A0A2I0JSB2"/>
<protein>
    <submittedName>
        <fullName evidence="2">Uncharacterized protein</fullName>
    </submittedName>
</protein>
<organism evidence="2 3">
    <name type="scientific">Punica granatum</name>
    <name type="common">Pomegranate</name>
    <dbReference type="NCBI Taxonomy" id="22663"/>
    <lineage>
        <taxon>Eukaryota</taxon>
        <taxon>Viridiplantae</taxon>
        <taxon>Streptophyta</taxon>
        <taxon>Embryophyta</taxon>
        <taxon>Tracheophyta</taxon>
        <taxon>Spermatophyta</taxon>
        <taxon>Magnoliopsida</taxon>
        <taxon>eudicotyledons</taxon>
        <taxon>Gunneridae</taxon>
        <taxon>Pentapetalae</taxon>
        <taxon>rosids</taxon>
        <taxon>malvids</taxon>
        <taxon>Myrtales</taxon>
        <taxon>Lythraceae</taxon>
        <taxon>Punica</taxon>
    </lineage>
</organism>
<name>A0A2I0JSB2_PUNGR</name>
<evidence type="ECO:0000313" key="3">
    <source>
        <dbReference type="Proteomes" id="UP000233551"/>
    </source>
</evidence>
<gene>
    <name evidence="2" type="ORF">CRG98_020860</name>
</gene>
<sequence>MGAGGGGKGMVNGWAAAVCVVGGAGASVLSGTWVGRIQDVGSAVGPCLEGGVELEDARFGPLSRANSSAMLVVMLAASWLTVPSSAVMRAWSSEVDDVSETRGRGAPEDVGGGRYIEGAPEYAGGTPAGVGGGGACVGGG</sequence>
<accession>A0A2I0JSB2</accession>
<proteinExistence type="predicted"/>
<feature type="region of interest" description="Disordered" evidence="1">
    <location>
        <begin position="97"/>
        <end position="118"/>
    </location>
</feature>
<comment type="caution">
    <text evidence="2">The sequence shown here is derived from an EMBL/GenBank/DDBJ whole genome shotgun (WGS) entry which is preliminary data.</text>
</comment>
<dbReference type="EMBL" id="PGOL01001344">
    <property type="protein sequence ID" value="PKI58753.1"/>
    <property type="molecule type" value="Genomic_DNA"/>
</dbReference>
<evidence type="ECO:0000313" key="2">
    <source>
        <dbReference type="EMBL" id="PKI58753.1"/>
    </source>
</evidence>